<name>A0A8E5MH01_USTVR</name>
<feature type="compositionally biased region" description="Low complexity" evidence="1">
    <location>
        <begin position="10"/>
        <end position="22"/>
    </location>
</feature>
<proteinExistence type="predicted"/>
<evidence type="ECO:0000313" key="3">
    <source>
        <dbReference type="Proteomes" id="UP000027002"/>
    </source>
</evidence>
<organism evidence="2 3">
    <name type="scientific">Ustilaginoidea virens</name>
    <name type="common">Rice false smut fungus</name>
    <name type="synonym">Villosiclava virens</name>
    <dbReference type="NCBI Taxonomy" id="1159556"/>
    <lineage>
        <taxon>Eukaryota</taxon>
        <taxon>Fungi</taxon>
        <taxon>Dikarya</taxon>
        <taxon>Ascomycota</taxon>
        <taxon>Pezizomycotina</taxon>
        <taxon>Sordariomycetes</taxon>
        <taxon>Hypocreomycetidae</taxon>
        <taxon>Hypocreales</taxon>
        <taxon>Clavicipitaceae</taxon>
        <taxon>Ustilaginoidea</taxon>
    </lineage>
</organism>
<feature type="region of interest" description="Disordered" evidence="1">
    <location>
        <begin position="1"/>
        <end position="22"/>
    </location>
</feature>
<evidence type="ECO:0000313" key="2">
    <source>
        <dbReference type="EMBL" id="QUC20028.1"/>
    </source>
</evidence>
<dbReference type="KEGG" id="uvi:66065047"/>
<dbReference type="AlphaFoldDB" id="A0A8E5MH01"/>
<protein>
    <submittedName>
        <fullName evidence="2">Uncharacterized protein</fullName>
    </submittedName>
</protein>
<dbReference type="GeneID" id="66065047"/>
<reference evidence="2" key="1">
    <citation type="submission" date="2020-03" db="EMBL/GenBank/DDBJ databases">
        <title>A mixture of massive structural variations and highly conserved coding sequences in Ustilaginoidea virens genome.</title>
        <authorList>
            <person name="Zhang K."/>
            <person name="Zhao Z."/>
            <person name="Zhang Z."/>
            <person name="Li Y."/>
            <person name="Hsiang T."/>
            <person name="Sun W."/>
        </authorList>
    </citation>
    <scope>NUCLEOTIDE SEQUENCE</scope>
    <source>
        <strain evidence="2">UV-8b</strain>
    </source>
</reference>
<gene>
    <name evidence="2" type="ORF">UV8b_04269</name>
</gene>
<evidence type="ECO:0000256" key="1">
    <source>
        <dbReference type="SAM" id="MobiDB-lite"/>
    </source>
</evidence>
<dbReference type="RefSeq" id="XP_042997701.1">
    <property type="nucleotide sequence ID" value="XM_043141767.1"/>
</dbReference>
<accession>A0A8E5MH01</accession>
<feature type="region of interest" description="Disordered" evidence="1">
    <location>
        <begin position="55"/>
        <end position="87"/>
    </location>
</feature>
<dbReference type="Proteomes" id="UP000027002">
    <property type="component" value="Chromosome 3"/>
</dbReference>
<keyword evidence="3" id="KW-1185">Reference proteome</keyword>
<dbReference type="EMBL" id="CP072755">
    <property type="protein sequence ID" value="QUC20028.1"/>
    <property type="molecule type" value="Genomic_DNA"/>
</dbReference>
<sequence>MPSTRRRDASPGLGPSASLGSLPQCREPGSCCLSLGHFLSSYRAEFAVSRGDCVTRSRETGPGVEELDRGSRVGSREARSESRKPSL</sequence>
<feature type="compositionally biased region" description="Basic and acidic residues" evidence="1">
    <location>
        <begin position="66"/>
        <end position="87"/>
    </location>
</feature>